<feature type="compositionally biased region" description="Acidic residues" evidence="1">
    <location>
        <begin position="287"/>
        <end position="318"/>
    </location>
</feature>
<feature type="region of interest" description="Disordered" evidence="1">
    <location>
        <begin position="176"/>
        <end position="216"/>
    </location>
</feature>
<dbReference type="Proteomes" id="UP000236333">
    <property type="component" value="Unassembled WGS sequence"/>
</dbReference>
<feature type="compositionally biased region" description="Low complexity" evidence="1">
    <location>
        <begin position="589"/>
        <end position="603"/>
    </location>
</feature>
<sequence>MQETGGVNGLDITPVRSPRWTPARIDRARERGRELQAGLQYWEVLGAPSPSEYLPLHREASRGSQWAAGRTGSSALTTFELRANIAQWSCRDLLVAIRDRLGYGSLSSGKLYFNCANAVRFWEEVVLTYGVSHVHRYGTYHHLACRGRHYIPYGEDNSPCVDAVLEELHVVYTRNNTPATTAGGTTSGRRVGSGEERGAGAAGGGEGGSPDASRDGAFVAPKALEFLSPVPSGARRRAAPLQASIASQRYSPREDSDGDSDSDSEVSVKGREGGRHGAVSSRQAYRDDEDDEEGDEEEEDEEEALSDSDSDDDEDDVWDPSHATPLLPKGGRGARSLGGAGAQARASSLAPTAGAANGRGSRRTSREAENGAEDAEEQGGQWAAGRTGSSALTLAGLFDADTGTLALVYGGDHNTFELRANITQWSCRDLLAAIRDRLGYGSLSIGKLYFNCANAVRFWEEVVLTYGVSHVHRYGTYHHLACRGRHYIPYGEDNSPCAWHEDGGRLSSKVQGAPEQWVGGVKVWTNWAKAMEDWTPSPAAGLKYSFPMDRDPYPSRSRMAARRSRQDHWVMLARSSKVLWSPPYTSARVPVSASNSPANASTAGHSSQWAMT</sequence>
<feature type="compositionally biased region" description="Gly residues" evidence="1">
    <location>
        <begin position="330"/>
        <end position="341"/>
    </location>
</feature>
<dbReference type="EMBL" id="PGGS01000021">
    <property type="protein sequence ID" value="PNH11827.1"/>
    <property type="molecule type" value="Genomic_DNA"/>
</dbReference>
<name>A0A2J8AH41_9CHLO</name>
<comment type="caution">
    <text evidence="2">The sequence shown here is derived from an EMBL/GenBank/DDBJ whole genome shotgun (WGS) entry which is preliminary data.</text>
</comment>
<feature type="region of interest" description="Disordered" evidence="1">
    <location>
        <begin position="589"/>
        <end position="612"/>
    </location>
</feature>
<organism evidence="2 3">
    <name type="scientific">Tetrabaena socialis</name>
    <dbReference type="NCBI Taxonomy" id="47790"/>
    <lineage>
        <taxon>Eukaryota</taxon>
        <taxon>Viridiplantae</taxon>
        <taxon>Chlorophyta</taxon>
        <taxon>core chlorophytes</taxon>
        <taxon>Chlorophyceae</taxon>
        <taxon>CS clade</taxon>
        <taxon>Chlamydomonadales</taxon>
        <taxon>Tetrabaenaceae</taxon>
        <taxon>Tetrabaena</taxon>
    </lineage>
</organism>
<accession>A0A2J8AH41</accession>
<feature type="compositionally biased region" description="Low complexity" evidence="1">
    <location>
        <begin position="176"/>
        <end position="190"/>
    </location>
</feature>
<keyword evidence="3" id="KW-1185">Reference proteome</keyword>
<gene>
    <name evidence="2" type="ORF">TSOC_001313</name>
</gene>
<feature type="compositionally biased region" description="Basic and acidic residues" evidence="1">
    <location>
        <begin position="266"/>
        <end position="275"/>
    </location>
</feature>
<evidence type="ECO:0000313" key="2">
    <source>
        <dbReference type="EMBL" id="PNH11827.1"/>
    </source>
</evidence>
<reference evidence="2 3" key="1">
    <citation type="journal article" date="2017" name="Mol. Biol. Evol.">
        <title>The 4-celled Tetrabaena socialis nuclear genome reveals the essential components for genetic control of cell number at the origin of multicellularity in the volvocine lineage.</title>
        <authorList>
            <person name="Featherston J."/>
            <person name="Arakaki Y."/>
            <person name="Hanschen E.R."/>
            <person name="Ferris P.J."/>
            <person name="Michod R.E."/>
            <person name="Olson B.J.S.C."/>
            <person name="Nozaki H."/>
            <person name="Durand P.M."/>
        </authorList>
    </citation>
    <scope>NUCLEOTIDE SEQUENCE [LARGE SCALE GENOMIC DNA]</scope>
    <source>
        <strain evidence="2 3">NIES-571</strain>
    </source>
</reference>
<evidence type="ECO:0000256" key="1">
    <source>
        <dbReference type="SAM" id="MobiDB-lite"/>
    </source>
</evidence>
<evidence type="ECO:0000313" key="3">
    <source>
        <dbReference type="Proteomes" id="UP000236333"/>
    </source>
</evidence>
<proteinExistence type="predicted"/>
<dbReference type="OrthoDB" id="578178at2759"/>
<protein>
    <submittedName>
        <fullName evidence="2">Uncharacterized protein</fullName>
    </submittedName>
</protein>
<feature type="region of interest" description="Disordered" evidence="1">
    <location>
        <begin position="231"/>
        <end position="385"/>
    </location>
</feature>
<dbReference type="AlphaFoldDB" id="A0A2J8AH41"/>